<reference evidence="2" key="1">
    <citation type="journal article" date="2019" name="Int. J. Syst. Evol. Microbiol.">
        <title>The Global Catalogue of Microorganisms (GCM) 10K type strain sequencing project: providing services to taxonomists for standard genome sequencing and annotation.</title>
        <authorList>
            <consortium name="The Broad Institute Genomics Platform"/>
            <consortium name="The Broad Institute Genome Sequencing Center for Infectious Disease"/>
            <person name="Wu L."/>
            <person name="Ma J."/>
        </authorList>
    </citation>
    <scope>NUCLEOTIDE SEQUENCE [LARGE SCALE GENOMIC DNA]</scope>
    <source>
        <strain evidence="2">JCM 18053</strain>
    </source>
</reference>
<organism evidence="1 2">
    <name type="scientific">Prosthecobacter algae</name>
    <dbReference type="NCBI Taxonomy" id="1144682"/>
    <lineage>
        <taxon>Bacteria</taxon>
        <taxon>Pseudomonadati</taxon>
        <taxon>Verrucomicrobiota</taxon>
        <taxon>Verrucomicrobiia</taxon>
        <taxon>Verrucomicrobiales</taxon>
        <taxon>Verrucomicrobiaceae</taxon>
        <taxon>Prosthecobacter</taxon>
    </lineage>
</organism>
<gene>
    <name evidence="1" type="ORF">GCM10023213_48890</name>
</gene>
<keyword evidence="2" id="KW-1185">Reference proteome</keyword>
<proteinExistence type="predicted"/>
<sequence length="74" mass="7640">MVLTQVVRRVEVVMTEGGGGLHTVVAGSHAGAVPWGAISGVPPNLCTASLSADGVCIEFHDLEGRLISRVPFLT</sequence>
<accession>A0ABP9PT01</accession>
<evidence type="ECO:0000313" key="1">
    <source>
        <dbReference type="EMBL" id="GAA5150206.1"/>
    </source>
</evidence>
<evidence type="ECO:0000313" key="2">
    <source>
        <dbReference type="Proteomes" id="UP001499852"/>
    </source>
</evidence>
<dbReference type="EMBL" id="BAABIA010000018">
    <property type="protein sequence ID" value="GAA5150206.1"/>
    <property type="molecule type" value="Genomic_DNA"/>
</dbReference>
<dbReference type="Proteomes" id="UP001499852">
    <property type="component" value="Unassembled WGS sequence"/>
</dbReference>
<protein>
    <submittedName>
        <fullName evidence="1">Uncharacterized protein</fullName>
    </submittedName>
</protein>
<comment type="caution">
    <text evidence="1">The sequence shown here is derived from an EMBL/GenBank/DDBJ whole genome shotgun (WGS) entry which is preliminary data.</text>
</comment>
<name>A0ABP9PT01_9BACT</name>